<accession>A0ABW0QUB3</accession>
<comment type="caution">
    <text evidence="2">The sequence shown here is derived from an EMBL/GenBank/DDBJ whole genome shotgun (WGS) entry which is preliminary data.</text>
</comment>
<dbReference type="InterPro" id="IPR006083">
    <property type="entry name" value="PRK/URK"/>
</dbReference>
<evidence type="ECO:0000313" key="2">
    <source>
        <dbReference type="EMBL" id="MFC5528348.1"/>
    </source>
</evidence>
<dbReference type="RefSeq" id="WP_378110180.1">
    <property type="nucleotide sequence ID" value="NZ_JBHSNC010000009.1"/>
</dbReference>
<keyword evidence="3" id="KW-1185">Reference proteome</keyword>
<dbReference type="EMBL" id="JBHSNC010000009">
    <property type="protein sequence ID" value="MFC5528348.1"/>
    <property type="molecule type" value="Genomic_DNA"/>
</dbReference>
<sequence length="210" mass="24213">MNSYSIVICISGPSGAGKSSLMERTVEILNDSVSFYFDAYKSTLTFPDLDDAFRRISEGEVKDPLDILRYEIRNDKFYEDLCRLSQGYEVTDPWGRKLKPAKYIILEEPYGRLREGMNALIHTSVCIDVPLEISLCRRLIRNITYDLVKETAETRLDNVLEYIKSYHEGEGMAIKLMYEALKEESDLIFDGLKPKELLVQELINYIRGIS</sequence>
<evidence type="ECO:0000313" key="3">
    <source>
        <dbReference type="Proteomes" id="UP001596108"/>
    </source>
</evidence>
<dbReference type="SUPFAM" id="SSF52540">
    <property type="entry name" value="P-loop containing nucleoside triphosphate hydrolases"/>
    <property type="match status" value="1"/>
</dbReference>
<organism evidence="2 3">
    <name type="scientific">Cohnella yongneupensis</name>
    <dbReference type="NCBI Taxonomy" id="425006"/>
    <lineage>
        <taxon>Bacteria</taxon>
        <taxon>Bacillati</taxon>
        <taxon>Bacillota</taxon>
        <taxon>Bacilli</taxon>
        <taxon>Bacillales</taxon>
        <taxon>Paenibacillaceae</taxon>
        <taxon>Cohnella</taxon>
    </lineage>
</organism>
<dbReference type="Gene3D" id="3.40.50.300">
    <property type="entry name" value="P-loop containing nucleotide triphosphate hydrolases"/>
    <property type="match status" value="1"/>
</dbReference>
<dbReference type="Proteomes" id="UP001596108">
    <property type="component" value="Unassembled WGS sequence"/>
</dbReference>
<gene>
    <name evidence="2" type="ORF">ACFPQ4_02645</name>
</gene>
<name>A0ABW0QUB3_9BACL</name>
<proteinExistence type="predicted"/>
<dbReference type="InterPro" id="IPR027417">
    <property type="entry name" value="P-loop_NTPase"/>
</dbReference>
<reference evidence="3" key="1">
    <citation type="journal article" date="2019" name="Int. J. Syst. Evol. Microbiol.">
        <title>The Global Catalogue of Microorganisms (GCM) 10K type strain sequencing project: providing services to taxonomists for standard genome sequencing and annotation.</title>
        <authorList>
            <consortium name="The Broad Institute Genomics Platform"/>
            <consortium name="The Broad Institute Genome Sequencing Center for Infectious Disease"/>
            <person name="Wu L."/>
            <person name="Ma J."/>
        </authorList>
    </citation>
    <scope>NUCLEOTIDE SEQUENCE [LARGE SCALE GENOMIC DNA]</scope>
    <source>
        <strain evidence="3">CGMCC 1.18578</strain>
    </source>
</reference>
<dbReference type="Pfam" id="PF00485">
    <property type="entry name" value="PRK"/>
    <property type="match status" value="1"/>
</dbReference>
<feature type="domain" description="Phosphoribulokinase/uridine kinase" evidence="1">
    <location>
        <begin position="7"/>
        <end position="164"/>
    </location>
</feature>
<evidence type="ECO:0000259" key="1">
    <source>
        <dbReference type="Pfam" id="PF00485"/>
    </source>
</evidence>
<protein>
    <recommendedName>
        <fullName evidence="1">Phosphoribulokinase/uridine kinase domain-containing protein</fullName>
    </recommendedName>
</protein>